<proteinExistence type="predicted"/>
<dbReference type="Gene3D" id="3.40.50.620">
    <property type="entry name" value="HUPs"/>
    <property type="match status" value="1"/>
</dbReference>
<dbReference type="Proteomes" id="UP000775547">
    <property type="component" value="Unassembled WGS sequence"/>
</dbReference>
<dbReference type="EMBL" id="JABCKV010000014">
    <property type="protein sequence ID" value="KAG5646961.1"/>
    <property type="molecule type" value="Genomic_DNA"/>
</dbReference>
<protein>
    <recommendedName>
        <fullName evidence="3">Nicotinamide-nucleotide adenylyltransferase</fullName>
    </recommendedName>
</protein>
<dbReference type="PANTHER" id="PTHR31285:SF0">
    <property type="entry name" value="NICOTINAMIDE MONONUCLEOTIDE ADENYLYLTRANSFERASE"/>
    <property type="match status" value="1"/>
</dbReference>
<dbReference type="OrthoDB" id="5591297at2759"/>
<evidence type="ECO:0008006" key="3">
    <source>
        <dbReference type="Google" id="ProtNLM"/>
    </source>
</evidence>
<dbReference type="PANTHER" id="PTHR31285">
    <property type="entry name" value="NICOTINAMIDE MONONUCLEOTIDE ADENYLYLTRANSFERASE"/>
    <property type="match status" value="1"/>
</dbReference>
<accession>A0A9P7KCJ8</accession>
<reference evidence="1" key="1">
    <citation type="submission" date="2020-07" db="EMBL/GenBank/DDBJ databases">
        <authorList>
            <person name="Nieuwenhuis M."/>
            <person name="Van De Peppel L.J.J."/>
        </authorList>
    </citation>
    <scope>NUCLEOTIDE SEQUENCE</scope>
    <source>
        <strain evidence="1">AP01</strain>
        <tissue evidence="1">Mycelium</tissue>
    </source>
</reference>
<reference evidence="1" key="2">
    <citation type="submission" date="2021-10" db="EMBL/GenBank/DDBJ databases">
        <title>Phylogenomics reveals ancestral predisposition of the termite-cultivated fungus Termitomyces towards a domesticated lifestyle.</title>
        <authorList>
            <person name="Auxier B."/>
            <person name="Grum-Grzhimaylo A."/>
            <person name="Cardenas M.E."/>
            <person name="Lodge J.D."/>
            <person name="Laessoe T."/>
            <person name="Pedersen O."/>
            <person name="Smith M.E."/>
            <person name="Kuyper T.W."/>
            <person name="Franco-Molano E.A."/>
            <person name="Baroni T.J."/>
            <person name="Aanen D.K."/>
        </authorList>
    </citation>
    <scope>NUCLEOTIDE SEQUENCE</scope>
    <source>
        <strain evidence="1">AP01</strain>
        <tissue evidence="1">Mycelium</tissue>
    </source>
</reference>
<evidence type="ECO:0000313" key="2">
    <source>
        <dbReference type="Proteomes" id="UP000775547"/>
    </source>
</evidence>
<dbReference type="AlphaFoldDB" id="A0A9P7KCJ8"/>
<dbReference type="GO" id="GO:0016887">
    <property type="term" value="F:ATP hydrolysis activity"/>
    <property type="evidence" value="ECO:0007669"/>
    <property type="project" value="TreeGrafter"/>
</dbReference>
<dbReference type="InterPro" id="IPR014729">
    <property type="entry name" value="Rossmann-like_a/b/a_fold"/>
</dbReference>
<name>A0A9P7KCJ8_9AGAR</name>
<gene>
    <name evidence="1" type="ORF">DXG03_001684</name>
</gene>
<sequence>MTTPAHDEMAPYRASAVSALNRIQQGLSRPPLELVHVPHSQWPVPRTHPTGTRRSLKILVLDASYNPPTLAHLALANSPASYSKHTSAAHDTSEYDAKLLLLSVRNADKALKPWDATYRQRLEMIKVFAAVVNTKQGSPNAGETLQNNVAIAIIDEPTFVGKSTILQTFFRAKSAAFAPDLSFDTQLNFSWRLALPRYYQSQEHMLESLRKFLSPAPQGDDSRIICAKRGSSSSSESVSASAGLAVVQEFISSGRIAIIDINEDVRTYSSSEVRNTIHRRGLDAQEWGKFVPDGIANYIVDEKLYADLE</sequence>
<dbReference type="GO" id="GO:0000309">
    <property type="term" value="F:nicotinamide-nucleotide adenylyltransferase activity"/>
    <property type="evidence" value="ECO:0007669"/>
    <property type="project" value="TreeGrafter"/>
</dbReference>
<organism evidence="1 2">
    <name type="scientific">Asterophora parasitica</name>
    <dbReference type="NCBI Taxonomy" id="117018"/>
    <lineage>
        <taxon>Eukaryota</taxon>
        <taxon>Fungi</taxon>
        <taxon>Dikarya</taxon>
        <taxon>Basidiomycota</taxon>
        <taxon>Agaricomycotina</taxon>
        <taxon>Agaricomycetes</taxon>
        <taxon>Agaricomycetidae</taxon>
        <taxon>Agaricales</taxon>
        <taxon>Tricholomatineae</taxon>
        <taxon>Lyophyllaceae</taxon>
        <taxon>Asterophora</taxon>
    </lineage>
</organism>
<dbReference type="GO" id="GO:0005737">
    <property type="term" value="C:cytoplasm"/>
    <property type="evidence" value="ECO:0007669"/>
    <property type="project" value="TreeGrafter"/>
</dbReference>
<keyword evidence="2" id="KW-1185">Reference proteome</keyword>
<evidence type="ECO:0000313" key="1">
    <source>
        <dbReference type="EMBL" id="KAG5646961.1"/>
    </source>
</evidence>
<comment type="caution">
    <text evidence="1">The sequence shown here is derived from an EMBL/GenBank/DDBJ whole genome shotgun (WGS) entry which is preliminary data.</text>
</comment>
<dbReference type="SUPFAM" id="SSF52374">
    <property type="entry name" value="Nucleotidylyl transferase"/>
    <property type="match status" value="1"/>
</dbReference>
<dbReference type="GO" id="GO:0005634">
    <property type="term" value="C:nucleus"/>
    <property type="evidence" value="ECO:0007669"/>
    <property type="project" value="TreeGrafter"/>
</dbReference>